<evidence type="ECO:0000313" key="5">
    <source>
        <dbReference type="Proteomes" id="UP000029708"/>
    </source>
</evidence>
<keyword evidence="2" id="KW-0472">Membrane</keyword>
<keyword evidence="2" id="KW-0812">Transmembrane</keyword>
<keyword evidence="5" id="KW-1185">Reference proteome</keyword>
<feature type="transmembrane region" description="Helical" evidence="2">
    <location>
        <begin position="21"/>
        <end position="42"/>
    </location>
</feature>
<organism evidence="3 5">
    <name type="scientific">Oleiagrimonas soli</name>
    <dbReference type="NCBI Taxonomy" id="1543381"/>
    <lineage>
        <taxon>Bacteria</taxon>
        <taxon>Pseudomonadati</taxon>
        <taxon>Pseudomonadota</taxon>
        <taxon>Gammaproteobacteria</taxon>
        <taxon>Lysobacterales</taxon>
        <taxon>Rhodanobacteraceae</taxon>
        <taxon>Oleiagrimonas</taxon>
    </lineage>
</organism>
<evidence type="ECO:0000313" key="3">
    <source>
        <dbReference type="EMBL" id="KGI78934.1"/>
    </source>
</evidence>
<dbReference type="HOGENOM" id="CLU_168123_0_0_6"/>
<proteinExistence type="predicted"/>
<evidence type="ECO:0000313" key="4">
    <source>
        <dbReference type="EMBL" id="MBB6184563.1"/>
    </source>
</evidence>
<dbReference type="EMBL" id="JACHET010000001">
    <property type="protein sequence ID" value="MBB6184563.1"/>
    <property type="molecule type" value="Genomic_DNA"/>
</dbReference>
<dbReference type="STRING" id="1543381.LF63_0101620"/>
<comment type="caution">
    <text evidence="3">The sequence shown here is derived from an EMBL/GenBank/DDBJ whole genome shotgun (WGS) entry which is preliminary data.</text>
</comment>
<dbReference type="Proteomes" id="UP000560000">
    <property type="component" value="Unassembled WGS sequence"/>
</dbReference>
<dbReference type="AlphaFoldDB" id="A0A099CYW8"/>
<dbReference type="EMBL" id="JROI01000005">
    <property type="protein sequence ID" value="KGI78934.1"/>
    <property type="molecule type" value="Genomic_DNA"/>
</dbReference>
<feature type="region of interest" description="Disordered" evidence="1">
    <location>
        <begin position="55"/>
        <end position="96"/>
    </location>
</feature>
<gene>
    <name evidence="4" type="ORF">HNQ86_001908</name>
    <name evidence="3" type="ORF">LF63_0101620</name>
</gene>
<dbReference type="Proteomes" id="UP000029708">
    <property type="component" value="Unassembled WGS sequence"/>
</dbReference>
<reference evidence="3 5" key="1">
    <citation type="submission" date="2014-09" db="EMBL/GenBank/DDBJ databases">
        <title>Xanthomonadaceae 3.5X direct submission.</title>
        <authorList>
            <person name="Fang T."/>
            <person name="Wang H."/>
        </authorList>
    </citation>
    <scope>NUCLEOTIDE SEQUENCE [LARGE SCALE GENOMIC DNA]</scope>
    <source>
        <strain evidence="3 5">3.5X</strain>
    </source>
</reference>
<dbReference type="OrthoDB" id="8780887at2"/>
<evidence type="ECO:0000256" key="1">
    <source>
        <dbReference type="SAM" id="MobiDB-lite"/>
    </source>
</evidence>
<evidence type="ECO:0000256" key="2">
    <source>
        <dbReference type="SAM" id="Phobius"/>
    </source>
</evidence>
<sequence length="96" mass="10190">MKLHSERRNGIRVRQRGQGMTEYIIITALIAIAAIGAVTYFGHTAREQVGAMAQELSGNDGTTQMSNAGKQAKNAADEGDAEKNLANYHSGPNSGT</sequence>
<evidence type="ECO:0000313" key="6">
    <source>
        <dbReference type="Proteomes" id="UP000560000"/>
    </source>
</evidence>
<reference evidence="4 6" key="2">
    <citation type="submission" date="2020-08" db="EMBL/GenBank/DDBJ databases">
        <title>Genomic Encyclopedia of Type Strains, Phase IV (KMG-IV): sequencing the most valuable type-strain genomes for metagenomic binning, comparative biology and taxonomic classification.</title>
        <authorList>
            <person name="Goeker M."/>
        </authorList>
    </citation>
    <scope>NUCLEOTIDE SEQUENCE [LARGE SCALE GENOMIC DNA]</scope>
    <source>
        <strain evidence="4 6">DSM 107085</strain>
    </source>
</reference>
<accession>A0A099CYW8</accession>
<protein>
    <submittedName>
        <fullName evidence="3">Pilus assembly protein</fullName>
    </submittedName>
</protein>
<keyword evidence="2" id="KW-1133">Transmembrane helix</keyword>
<name>A0A099CYW8_9GAMM</name>
<feature type="compositionally biased region" description="Polar residues" evidence="1">
    <location>
        <begin position="56"/>
        <end position="69"/>
    </location>
</feature>